<reference evidence="8" key="1">
    <citation type="submission" date="2022-11" db="UniProtKB">
        <authorList>
            <consortium name="WormBaseParasite"/>
        </authorList>
    </citation>
    <scope>IDENTIFICATION</scope>
</reference>
<dbReference type="AlphaFoldDB" id="A0A915EVF4"/>
<dbReference type="InterPro" id="IPR001767">
    <property type="entry name" value="Hedgehog_Hint"/>
</dbReference>
<sequence>MYGSDECPVFHNLQKRHFQVFILQQTSVDKQIFQNSSSKICFGRPVDAFVKQDLMYYFSRARPRAFQAPLLDLNSQSNSTSTTTTTTTTTTTSPPPAPEEPSGGEEEDVVGGGAGAGAVVPTSPRTPENNIQSPPTNNQNAQANPSQPAAANLAASAAPVPSPAAAGSAGVAANNPITPVASPAVAASSGAAKAQNPAAASALAQARALEADPAIASSFRVADTPSFGGLAGGGGAACFTADTIVKTWPAGESKRMDELRIGDWIMSVDADAHIDGTSLGWVRMSGVVVCQKQVGLVCQRLQLDGGQVIRLTAKHLIYICSQQAQLASKQAILAEQVQVDDCLWVMEHLENGEYQLVKKKVVDVSVVLERGIYAPITSNGDILVNNVLASCYVLIQHNILQQSFVKMLKEWSWLRWMYSVKNLDESQHLLPFGTQTLVDLMAYLIPIK</sequence>
<dbReference type="PROSITE" id="PS50817">
    <property type="entry name" value="INTEIN_N_TER"/>
    <property type="match status" value="1"/>
</dbReference>
<proteinExistence type="predicted"/>
<dbReference type="Proteomes" id="UP000887574">
    <property type="component" value="Unplaced"/>
</dbReference>
<dbReference type="GO" id="GO:0016540">
    <property type="term" value="P:protein autoprocessing"/>
    <property type="evidence" value="ECO:0007669"/>
    <property type="project" value="InterPro"/>
</dbReference>
<dbReference type="PRINTS" id="PR00632">
    <property type="entry name" value="SONICHHOG"/>
</dbReference>
<evidence type="ECO:0000256" key="2">
    <source>
        <dbReference type="ARBA" id="ARBA00022473"/>
    </source>
</evidence>
<dbReference type="WBParaSite" id="jg9664">
    <property type="protein sequence ID" value="jg9664"/>
    <property type="gene ID" value="jg9664"/>
</dbReference>
<evidence type="ECO:0000313" key="7">
    <source>
        <dbReference type="Proteomes" id="UP000887574"/>
    </source>
</evidence>
<organism evidence="7 8">
    <name type="scientific">Ditylenchus dipsaci</name>
    <dbReference type="NCBI Taxonomy" id="166011"/>
    <lineage>
        <taxon>Eukaryota</taxon>
        <taxon>Metazoa</taxon>
        <taxon>Ecdysozoa</taxon>
        <taxon>Nematoda</taxon>
        <taxon>Chromadorea</taxon>
        <taxon>Rhabditida</taxon>
        <taxon>Tylenchina</taxon>
        <taxon>Tylenchomorpha</taxon>
        <taxon>Sphaerularioidea</taxon>
        <taxon>Anguinidae</taxon>
        <taxon>Anguininae</taxon>
        <taxon>Ditylenchus</taxon>
    </lineage>
</organism>
<protein>
    <submittedName>
        <fullName evidence="8">Uncharacterized protein</fullName>
    </submittedName>
</protein>
<evidence type="ECO:0000256" key="4">
    <source>
        <dbReference type="SAM" id="MobiDB-lite"/>
    </source>
</evidence>
<evidence type="ECO:0000313" key="8">
    <source>
        <dbReference type="WBParaSite" id="jg9664"/>
    </source>
</evidence>
<evidence type="ECO:0000259" key="5">
    <source>
        <dbReference type="SMART" id="SM00305"/>
    </source>
</evidence>
<dbReference type="InterPro" id="IPR003587">
    <property type="entry name" value="Hint_dom_N"/>
</dbReference>
<dbReference type="Gene3D" id="2.170.16.10">
    <property type="entry name" value="Hedgehog/Intein (Hint) domain"/>
    <property type="match status" value="1"/>
</dbReference>
<keyword evidence="2" id="KW-0217">Developmental protein</keyword>
<dbReference type="SMART" id="SM00305">
    <property type="entry name" value="HintC"/>
    <property type="match status" value="1"/>
</dbReference>
<dbReference type="InterPro" id="IPR006141">
    <property type="entry name" value="Intein_N"/>
</dbReference>
<dbReference type="Pfam" id="PF01079">
    <property type="entry name" value="Hint"/>
    <property type="match status" value="1"/>
</dbReference>
<evidence type="ECO:0000259" key="6">
    <source>
        <dbReference type="SMART" id="SM00306"/>
    </source>
</evidence>
<feature type="compositionally biased region" description="Low complexity" evidence="4">
    <location>
        <begin position="79"/>
        <end position="92"/>
    </location>
</feature>
<evidence type="ECO:0000256" key="1">
    <source>
        <dbReference type="ARBA" id="ARBA00004239"/>
    </source>
</evidence>
<keyword evidence="7" id="KW-1185">Reference proteome</keyword>
<dbReference type="GO" id="GO:0007267">
    <property type="term" value="P:cell-cell signaling"/>
    <property type="evidence" value="ECO:0007669"/>
    <property type="project" value="InterPro"/>
</dbReference>
<dbReference type="InterPro" id="IPR001657">
    <property type="entry name" value="Hedgehog"/>
</dbReference>
<dbReference type="GO" id="GO:0016539">
    <property type="term" value="P:intein-mediated protein splicing"/>
    <property type="evidence" value="ECO:0007669"/>
    <property type="project" value="InterPro"/>
</dbReference>
<dbReference type="GO" id="GO:0005576">
    <property type="term" value="C:extracellular region"/>
    <property type="evidence" value="ECO:0007669"/>
    <property type="project" value="UniProtKB-SubCell"/>
</dbReference>
<keyword evidence="3" id="KW-0732">Signal</keyword>
<feature type="domain" description="Hint" evidence="5">
    <location>
        <begin position="353"/>
        <end position="397"/>
    </location>
</feature>
<evidence type="ECO:0000256" key="3">
    <source>
        <dbReference type="ARBA" id="ARBA00022729"/>
    </source>
</evidence>
<dbReference type="SMART" id="SM00306">
    <property type="entry name" value="HintN"/>
    <property type="match status" value="1"/>
</dbReference>
<dbReference type="PANTHER" id="PTHR46706:SF12">
    <property type="entry name" value="PROTEIN QUA-1-RELATED"/>
    <property type="match status" value="1"/>
</dbReference>
<name>A0A915EVF4_9BILA</name>
<dbReference type="InterPro" id="IPR003586">
    <property type="entry name" value="Hint_dom_C"/>
</dbReference>
<comment type="subcellular location">
    <subcellularLocation>
        <location evidence="1">Secreted</location>
        <location evidence="1">Extracellular space</location>
    </subcellularLocation>
</comment>
<dbReference type="CDD" id="cd00081">
    <property type="entry name" value="Hint"/>
    <property type="match status" value="1"/>
</dbReference>
<feature type="region of interest" description="Disordered" evidence="4">
    <location>
        <begin position="69"/>
        <end position="155"/>
    </location>
</feature>
<feature type="domain" description="Hint" evidence="6">
    <location>
        <begin position="236"/>
        <end position="347"/>
    </location>
</feature>
<dbReference type="PANTHER" id="PTHR46706">
    <property type="entry name" value="PROTEIN QUA-1-RELATED"/>
    <property type="match status" value="1"/>
</dbReference>
<dbReference type="InterPro" id="IPR052140">
    <property type="entry name" value="Dev_Signal_Hedgehog-like"/>
</dbReference>
<dbReference type="GO" id="GO:0048731">
    <property type="term" value="P:system development"/>
    <property type="evidence" value="ECO:0007669"/>
    <property type="project" value="UniProtKB-ARBA"/>
</dbReference>
<feature type="compositionally biased region" description="Low complexity" evidence="4">
    <location>
        <begin position="132"/>
        <end position="155"/>
    </location>
</feature>
<accession>A0A915EVF4</accession>
<dbReference type="SUPFAM" id="SSF51294">
    <property type="entry name" value="Hedgehog/intein (Hint) domain"/>
    <property type="match status" value="1"/>
</dbReference>
<dbReference type="InterPro" id="IPR036844">
    <property type="entry name" value="Hint_dom_sf"/>
</dbReference>